<dbReference type="EMBL" id="CP002101">
    <property type="protein sequence ID" value="AEH60723.1"/>
    <property type="molecule type" value="Genomic_DNA"/>
</dbReference>
<accession>F7XL17</accession>
<reference evidence="2" key="1">
    <citation type="submission" date="2010-07" db="EMBL/GenBank/DDBJ databases">
        <title>The complete genome of Methanosalsum zhilinae DSM 4017.</title>
        <authorList>
            <consortium name="US DOE Joint Genome Institute (JGI-PGF)"/>
            <person name="Lucas S."/>
            <person name="Copeland A."/>
            <person name="Lapidus A."/>
            <person name="Glavina del Rio T."/>
            <person name="Dalin E."/>
            <person name="Tice H."/>
            <person name="Bruce D."/>
            <person name="Goodwin L."/>
            <person name="Pitluck S."/>
            <person name="Kyrpides N."/>
            <person name="Mavromatis K."/>
            <person name="Ovchinnikova G."/>
            <person name="Daligault H."/>
            <person name="Detter J.C."/>
            <person name="Han C."/>
            <person name="Tapia R."/>
            <person name="Larimer F."/>
            <person name="Land M."/>
            <person name="Hauser L."/>
            <person name="Markowitz V."/>
            <person name="Cheng J.-F."/>
            <person name="Hugenholtz P."/>
            <person name="Woyke T."/>
            <person name="Wu D."/>
            <person name="Spring S."/>
            <person name="Schueler E."/>
            <person name="Brambilla E."/>
            <person name="Klenk H.-P."/>
            <person name="Eisen J.A."/>
        </authorList>
    </citation>
    <scope>NUCLEOTIDE SEQUENCE</scope>
    <source>
        <strain evidence="2">DSM 4017</strain>
    </source>
</reference>
<feature type="transmembrane region" description="Helical" evidence="1">
    <location>
        <begin position="6"/>
        <end position="25"/>
    </location>
</feature>
<dbReference type="AlphaFoldDB" id="F7XL17"/>
<keyword evidence="3" id="KW-1185">Reference proteome</keyword>
<keyword evidence="1" id="KW-1133">Transmembrane helix</keyword>
<proteinExistence type="predicted"/>
<evidence type="ECO:0000256" key="1">
    <source>
        <dbReference type="SAM" id="Phobius"/>
    </source>
</evidence>
<dbReference type="STRING" id="679901.Mzhil_0861"/>
<evidence type="ECO:0000313" key="3">
    <source>
        <dbReference type="Proteomes" id="UP000006622"/>
    </source>
</evidence>
<keyword evidence="1" id="KW-0812">Transmembrane</keyword>
<dbReference type="HOGENOM" id="CLU_2353269_0_0_2"/>
<organism evidence="2 3">
    <name type="scientific">Methanosalsum zhilinae (strain DSM 4017 / NBRC 107636 / OCM 62 / WeN5)</name>
    <name type="common">Methanohalophilus zhilinae</name>
    <dbReference type="NCBI Taxonomy" id="679901"/>
    <lineage>
        <taxon>Archaea</taxon>
        <taxon>Methanobacteriati</taxon>
        <taxon>Methanobacteriota</taxon>
        <taxon>Stenosarchaea group</taxon>
        <taxon>Methanomicrobia</taxon>
        <taxon>Methanosarcinales</taxon>
        <taxon>Methanosarcinaceae</taxon>
        <taxon>Methanosalsum</taxon>
    </lineage>
</organism>
<dbReference type="RefSeq" id="WP_013898162.1">
    <property type="nucleotide sequence ID" value="NC_015676.1"/>
</dbReference>
<dbReference type="Proteomes" id="UP000006622">
    <property type="component" value="Chromosome"/>
</dbReference>
<keyword evidence="1" id="KW-0472">Membrane</keyword>
<dbReference type="GeneID" id="10822482"/>
<protein>
    <submittedName>
        <fullName evidence="2">Uncharacterized protein</fullName>
    </submittedName>
</protein>
<dbReference type="PROSITE" id="PS51257">
    <property type="entry name" value="PROKAR_LIPOPROTEIN"/>
    <property type="match status" value="1"/>
</dbReference>
<sequence length="96" mass="11092">MNKRIAEYSVMIILIFSAIVFTGCIELHQNDILSEDIGSNFSADEVLNEESIILTDIEMEVIDEEINYFDTLFQEELVPEEELMFYDIIEIYSAGN</sequence>
<name>F7XL17_METZD</name>
<dbReference type="KEGG" id="mzh:Mzhil_0861"/>
<gene>
    <name evidence="2" type="ordered locus">Mzhil_0861</name>
</gene>
<evidence type="ECO:0000313" key="2">
    <source>
        <dbReference type="EMBL" id="AEH60723.1"/>
    </source>
</evidence>